<reference evidence="2" key="1">
    <citation type="submission" date="2022-07" db="EMBL/GenBank/DDBJ databases">
        <title>Genome Sequence of Physisporinus lineatus.</title>
        <authorList>
            <person name="Buettner E."/>
        </authorList>
    </citation>
    <scope>NUCLEOTIDE SEQUENCE</scope>
    <source>
        <strain evidence="2">VT162</strain>
    </source>
</reference>
<protein>
    <submittedName>
        <fullName evidence="2">Uncharacterized protein</fullName>
    </submittedName>
</protein>
<dbReference type="AlphaFoldDB" id="A0AAD5UT69"/>
<dbReference type="Proteomes" id="UP001212997">
    <property type="component" value="Unassembled WGS sequence"/>
</dbReference>
<name>A0AAD5UT69_9APHY</name>
<feature type="compositionally biased region" description="Polar residues" evidence="1">
    <location>
        <begin position="327"/>
        <end position="337"/>
    </location>
</feature>
<sequence length="438" mass="48625">MTPTPISPDSIRVFLQYTLPPSQLTQPLPPYLLSKSLLQRHHFLSISPEDPLEYLCWPSTSEGPSAIDLLEVTRPLDDDTPLECVIQYSTDDEFTYAHVHLTTTDQPGVRLVFQWDDFDGWKYHDAKLMPFPPSCLPSLNDTLNSQADKLRPLTVPDSPKSHRYDAYGFDVENDNSDDDAYWNAYGGQDMDDSSPSNHYSFSNKESSGDTEDAYWARYSSVHGTADSTRPSPLPLHRRKQNHLDQLPTDPNEPFPLSVTARVFSDDGYQDPIPIPPESIIRPITRNPWDPASPETLSRLLSALSPRESRAPSPEPTSDLETELDSLSPPTDASSGTDISEVRSPIALGLFGDDVSSVDHGHLHEPSTLSALDIDVAPGVGMSMNSVRGDIGKDEDDFALKESLRGLYALWKSVRGTKGVSVKESDKDAFLRMVEEVVQ</sequence>
<proteinExistence type="predicted"/>
<feature type="compositionally biased region" description="Acidic residues" evidence="1">
    <location>
        <begin position="171"/>
        <end position="180"/>
    </location>
</feature>
<keyword evidence="3" id="KW-1185">Reference proteome</keyword>
<comment type="caution">
    <text evidence="2">The sequence shown here is derived from an EMBL/GenBank/DDBJ whole genome shotgun (WGS) entry which is preliminary data.</text>
</comment>
<gene>
    <name evidence="2" type="ORF">NLI96_g12011</name>
</gene>
<evidence type="ECO:0000313" key="2">
    <source>
        <dbReference type="EMBL" id="KAJ3475176.1"/>
    </source>
</evidence>
<evidence type="ECO:0000313" key="3">
    <source>
        <dbReference type="Proteomes" id="UP001212997"/>
    </source>
</evidence>
<accession>A0AAD5UT69</accession>
<feature type="region of interest" description="Disordered" evidence="1">
    <location>
        <begin position="267"/>
        <end position="338"/>
    </location>
</feature>
<feature type="compositionally biased region" description="Polar residues" evidence="1">
    <location>
        <begin position="193"/>
        <end position="205"/>
    </location>
</feature>
<organism evidence="2 3">
    <name type="scientific">Meripilus lineatus</name>
    <dbReference type="NCBI Taxonomy" id="2056292"/>
    <lineage>
        <taxon>Eukaryota</taxon>
        <taxon>Fungi</taxon>
        <taxon>Dikarya</taxon>
        <taxon>Basidiomycota</taxon>
        <taxon>Agaricomycotina</taxon>
        <taxon>Agaricomycetes</taxon>
        <taxon>Polyporales</taxon>
        <taxon>Meripilaceae</taxon>
        <taxon>Meripilus</taxon>
    </lineage>
</organism>
<dbReference type="EMBL" id="JANAWD010000902">
    <property type="protein sequence ID" value="KAJ3475176.1"/>
    <property type="molecule type" value="Genomic_DNA"/>
</dbReference>
<feature type="region of interest" description="Disordered" evidence="1">
    <location>
        <begin position="150"/>
        <end position="208"/>
    </location>
</feature>
<evidence type="ECO:0000256" key="1">
    <source>
        <dbReference type="SAM" id="MobiDB-lite"/>
    </source>
</evidence>